<evidence type="ECO:0000313" key="3">
    <source>
        <dbReference type="Proteomes" id="UP001213000"/>
    </source>
</evidence>
<reference evidence="2" key="1">
    <citation type="submission" date="2022-07" db="EMBL/GenBank/DDBJ databases">
        <title>Genome Sequence of Leucocoprinus birnbaumii.</title>
        <authorList>
            <person name="Buettner E."/>
        </authorList>
    </citation>
    <scope>NUCLEOTIDE SEQUENCE</scope>
    <source>
        <strain evidence="2">VT141</strain>
    </source>
</reference>
<dbReference type="AlphaFoldDB" id="A0AAD5VLP4"/>
<organism evidence="2 3">
    <name type="scientific">Leucocoprinus birnbaumii</name>
    <dbReference type="NCBI Taxonomy" id="56174"/>
    <lineage>
        <taxon>Eukaryota</taxon>
        <taxon>Fungi</taxon>
        <taxon>Dikarya</taxon>
        <taxon>Basidiomycota</taxon>
        <taxon>Agaricomycotina</taxon>
        <taxon>Agaricomycetes</taxon>
        <taxon>Agaricomycetidae</taxon>
        <taxon>Agaricales</taxon>
        <taxon>Agaricineae</taxon>
        <taxon>Agaricaceae</taxon>
        <taxon>Leucocoprinus</taxon>
    </lineage>
</organism>
<name>A0AAD5VLP4_9AGAR</name>
<comment type="caution">
    <text evidence="2">The sequence shown here is derived from an EMBL/GenBank/DDBJ whole genome shotgun (WGS) entry which is preliminary data.</text>
</comment>
<protein>
    <submittedName>
        <fullName evidence="2">Uncharacterized protein</fullName>
    </submittedName>
</protein>
<accession>A0AAD5VLP4</accession>
<proteinExistence type="predicted"/>
<keyword evidence="3" id="KW-1185">Reference proteome</keyword>
<evidence type="ECO:0000256" key="1">
    <source>
        <dbReference type="SAM" id="MobiDB-lite"/>
    </source>
</evidence>
<dbReference type="EMBL" id="JANIEX010001102">
    <property type="protein sequence ID" value="KAJ3560824.1"/>
    <property type="molecule type" value="Genomic_DNA"/>
</dbReference>
<sequence>MPANRVAKLATLLSRNKSAQEAGVQAVDYCDRVISAQLQTVVNTLNQKPAGYVLRENLHTSSNDPVPHYTLDACNKDTMGPSKGMGHPISGLDISTMFLLMTPKIYLTRERRSGTKSNSGKRVPEAASLGRERNDLL</sequence>
<feature type="region of interest" description="Disordered" evidence="1">
    <location>
        <begin position="110"/>
        <end position="137"/>
    </location>
</feature>
<evidence type="ECO:0000313" key="2">
    <source>
        <dbReference type="EMBL" id="KAJ3560824.1"/>
    </source>
</evidence>
<gene>
    <name evidence="2" type="ORF">NP233_g10580</name>
</gene>
<dbReference type="Proteomes" id="UP001213000">
    <property type="component" value="Unassembled WGS sequence"/>
</dbReference>